<dbReference type="SUPFAM" id="SSF53448">
    <property type="entry name" value="Nucleotide-diphospho-sugar transferases"/>
    <property type="match status" value="1"/>
</dbReference>
<dbReference type="AlphaFoldDB" id="A0A3B1A3A4"/>
<dbReference type="Pfam" id="PF02348">
    <property type="entry name" value="CTP_transf_3"/>
    <property type="match status" value="1"/>
</dbReference>
<accession>A0A3B1A3A4</accession>
<evidence type="ECO:0000313" key="1">
    <source>
        <dbReference type="EMBL" id="VAW98561.1"/>
    </source>
</evidence>
<proteinExistence type="predicted"/>
<dbReference type="PANTHER" id="PTHR21485">
    <property type="entry name" value="HAD SUPERFAMILY MEMBERS CMAS AND KDSC"/>
    <property type="match status" value="1"/>
</dbReference>
<dbReference type="InterPro" id="IPR003329">
    <property type="entry name" value="Cytidylyl_trans"/>
</dbReference>
<protein>
    <submittedName>
        <fullName evidence="1">N-acylneuraminate cytidylyltransferase</fullName>
        <ecNumber evidence="1">2.7.7.43</ecNumber>
    </submittedName>
</protein>
<dbReference type="InterPro" id="IPR050793">
    <property type="entry name" value="CMP-NeuNAc_synthase"/>
</dbReference>
<name>A0A3B1A3A4_9ZZZZ</name>
<keyword evidence="1" id="KW-0808">Transferase</keyword>
<reference evidence="1" key="1">
    <citation type="submission" date="2018-06" db="EMBL/GenBank/DDBJ databases">
        <authorList>
            <person name="Zhirakovskaya E."/>
        </authorList>
    </citation>
    <scope>NUCLEOTIDE SEQUENCE</scope>
</reference>
<organism evidence="1">
    <name type="scientific">hydrothermal vent metagenome</name>
    <dbReference type="NCBI Taxonomy" id="652676"/>
    <lineage>
        <taxon>unclassified sequences</taxon>
        <taxon>metagenomes</taxon>
        <taxon>ecological metagenomes</taxon>
    </lineage>
</organism>
<dbReference type="EC" id="2.7.7.43" evidence="1"/>
<keyword evidence="1" id="KW-0548">Nucleotidyltransferase</keyword>
<dbReference type="InterPro" id="IPR029044">
    <property type="entry name" value="Nucleotide-diphossugar_trans"/>
</dbReference>
<gene>
    <name evidence="1" type="ORF">MNBD_GAMMA19-985</name>
</gene>
<dbReference type="GO" id="GO:0008781">
    <property type="term" value="F:N-acylneuraminate cytidylyltransferase activity"/>
    <property type="evidence" value="ECO:0007669"/>
    <property type="project" value="UniProtKB-EC"/>
</dbReference>
<dbReference type="PANTHER" id="PTHR21485:SF6">
    <property type="entry name" value="N-ACYLNEURAMINATE CYTIDYLYLTRANSFERASE-RELATED"/>
    <property type="match status" value="1"/>
</dbReference>
<sequence length="238" mass="26502">MPGFLGLILARGGSKRLPRKNILPLAGKPLLAWTVEAAKAAQHLDRVVLCTDDQEIADIGQQYGAEVPFLRPPELAGDTATSLDSVLYTLKTLGEKGEHYDYVVILQPTSPLRIAQDIDGAIEQLLEKQADAVISVCETDHPPEWSNTLPDDLSMAHFYRPGIRNTRSQDLPKSYQLNGAVYIYNCTRLIESGNLDMDDNSYAYLMPKERSVDIDTRIDLEIAQLFFKHFGPGENKES</sequence>
<dbReference type="CDD" id="cd02513">
    <property type="entry name" value="CMP-NeuAc_Synthase"/>
    <property type="match status" value="1"/>
</dbReference>
<dbReference type="Gene3D" id="3.90.550.10">
    <property type="entry name" value="Spore Coat Polysaccharide Biosynthesis Protein SpsA, Chain A"/>
    <property type="match status" value="1"/>
</dbReference>
<dbReference type="EMBL" id="UOFV01000145">
    <property type="protein sequence ID" value="VAW98561.1"/>
    <property type="molecule type" value="Genomic_DNA"/>
</dbReference>